<feature type="compositionally biased region" description="Polar residues" evidence="11">
    <location>
        <begin position="375"/>
        <end position="385"/>
    </location>
</feature>
<gene>
    <name evidence="13" type="ORF">DERP_011096</name>
</gene>
<dbReference type="InterPro" id="IPR036236">
    <property type="entry name" value="Znf_C2H2_sf"/>
</dbReference>
<dbReference type="Pfam" id="PF13894">
    <property type="entry name" value="zf-C2H2_4"/>
    <property type="match status" value="1"/>
</dbReference>
<feature type="region of interest" description="Disordered" evidence="11">
    <location>
        <begin position="157"/>
        <end position="196"/>
    </location>
</feature>
<keyword evidence="9" id="KW-0539">Nucleus</keyword>
<protein>
    <recommendedName>
        <fullName evidence="12">C2H2-type domain-containing protein</fullName>
    </recommendedName>
</protein>
<dbReference type="PROSITE" id="PS50157">
    <property type="entry name" value="ZINC_FINGER_C2H2_2"/>
    <property type="match status" value="2"/>
</dbReference>
<evidence type="ECO:0000256" key="4">
    <source>
        <dbReference type="ARBA" id="ARBA00022771"/>
    </source>
</evidence>
<feature type="compositionally biased region" description="Low complexity" evidence="11">
    <location>
        <begin position="359"/>
        <end position="371"/>
    </location>
</feature>
<reference evidence="13 14" key="1">
    <citation type="journal article" date="2018" name="J. Allergy Clin. Immunol.">
        <title>High-quality assembly of Dermatophagoides pteronyssinus genome and transcriptome reveals a wide range of novel allergens.</title>
        <authorList>
            <person name="Liu X.Y."/>
            <person name="Yang K.Y."/>
            <person name="Wang M.Q."/>
            <person name="Kwok J.S."/>
            <person name="Zeng X."/>
            <person name="Yang Z."/>
            <person name="Xiao X.J."/>
            <person name="Lau C.P."/>
            <person name="Li Y."/>
            <person name="Huang Z.M."/>
            <person name="Ba J.G."/>
            <person name="Yim A.K."/>
            <person name="Ouyang C.Y."/>
            <person name="Ngai S.M."/>
            <person name="Chan T.F."/>
            <person name="Leung E.L."/>
            <person name="Liu L."/>
            <person name="Liu Z.G."/>
            <person name="Tsui S.K."/>
        </authorList>
    </citation>
    <scope>NUCLEOTIDE SEQUENCE [LARGE SCALE GENOMIC DNA]</scope>
    <source>
        <strain evidence="13">Derp</strain>
    </source>
</reference>
<feature type="domain" description="C2H2-type" evidence="12">
    <location>
        <begin position="615"/>
        <end position="643"/>
    </location>
</feature>
<organism evidence="13 14">
    <name type="scientific">Dermatophagoides pteronyssinus</name>
    <name type="common">European house dust mite</name>
    <dbReference type="NCBI Taxonomy" id="6956"/>
    <lineage>
        <taxon>Eukaryota</taxon>
        <taxon>Metazoa</taxon>
        <taxon>Ecdysozoa</taxon>
        <taxon>Arthropoda</taxon>
        <taxon>Chelicerata</taxon>
        <taxon>Arachnida</taxon>
        <taxon>Acari</taxon>
        <taxon>Acariformes</taxon>
        <taxon>Sarcoptiformes</taxon>
        <taxon>Astigmata</taxon>
        <taxon>Psoroptidia</taxon>
        <taxon>Analgoidea</taxon>
        <taxon>Pyroglyphidae</taxon>
        <taxon>Dermatophagoidinae</taxon>
        <taxon>Dermatophagoides</taxon>
    </lineage>
</organism>
<evidence type="ECO:0000256" key="5">
    <source>
        <dbReference type="ARBA" id="ARBA00022833"/>
    </source>
</evidence>
<feature type="region of interest" description="Disordered" evidence="11">
    <location>
        <begin position="453"/>
        <end position="474"/>
    </location>
</feature>
<keyword evidence="6" id="KW-0805">Transcription regulation</keyword>
<keyword evidence="2" id="KW-0479">Metal-binding</keyword>
<evidence type="ECO:0000313" key="13">
    <source>
        <dbReference type="EMBL" id="KAH9419001.1"/>
    </source>
</evidence>
<sequence length="717" mass="80952">SIDITNESSTTKPFEMFTIMLLNIFNHLRDILPSQIRKIFLEQWFLLETFEQRFECFFRYDKLYQMVMQQLIRERLLYQLIRERQSSMEKQFELKSKECDQLILQLSSTTSSSSASIIDNKKTMLRNKSQIITATTTANNNNIPQTILSSNCPSNKLPSSLLSQSHQQPKSQLKSILLSQQQQQPKSPVPSITTSESCCSNNASTYNSSGGSSPVQSNSNSLLISSAMDQTQRQISQDPKPTSLELAEAVANKIHQTRCTTNKAKAISSSSTSTSIVISNKSNVKDSEYINGYMARRGRPRKLSALDNDLDLDYTSSSSSKTNTDRSNSQQNKKARLTFNIKQRSMNVDNRRIQQRLPSSSSSSTTMTAAAKDSLMQSIRPQRSRFKMNQSLLEVKSSVETMNQNNSNNNGRNCQQKLPISVNAISQQQSGPLKPIVKMNSSSSTTVIRSKSLLDSTSNNNNNNNDNNVKTTNEKSKSLIIKPLVIKTECLATNNQSSSTSSVTVTLEKKLSNESNYCSSTTTTTTTLLSSEIDNLSSYYQIDSLTNHFQCRLCNTNNDDNGDNPMDNMDKFLEHLDNKHLKTGQIYQCEQCLKIFSNKYRLNRHLLSHTGEKPFECVFCQRNFSRRDKLNEHIKAIHVRKTSLENENSDAIAMANIHNKDDDDDNEQDLQPPPPPTTAPMKTYGTTTTNVWHVQSLHKQKMVEIHNQSTMVSVNER</sequence>
<dbReference type="PANTHER" id="PTHR46105:SF5">
    <property type="entry name" value="ZINC FINGER AND BTB DOMAIN-CONTAINING PROTEIN 44 ISOFORM X1"/>
    <property type="match status" value="1"/>
</dbReference>
<dbReference type="EMBL" id="NJHN03000061">
    <property type="protein sequence ID" value="KAH9419001.1"/>
    <property type="molecule type" value="Genomic_DNA"/>
</dbReference>
<dbReference type="Proteomes" id="UP000887458">
    <property type="component" value="Unassembled WGS sequence"/>
</dbReference>
<feature type="domain" description="C2H2-type" evidence="12">
    <location>
        <begin position="587"/>
        <end position="614"/>
    </location>
</feature>
<feature type="compositionally biased region" description="Low complexity" evidence="11">
    <location>
        <begin position="157"/>
        <end position="186"/>
    </location>
</feature>
<dbReference type="Pfam" id="PF00096">
    <property type="entry name" value="zf-C2H2"/>
    <property type="match status" value="1"/>
</dbReference>
<comment type="subcellular location">
    <subcellularLocation>
        <location evidence="1">Nucleus</location>
    </subcellularLocation>
</comment>
<evidence type="ECO:0000256" key="9">
    <source>
        <dbReference type="ARBA" id="ARBA00023242"/>
    </source>
</evidence>
<reference evidence="13 14" key="2">
    <citation type="journal article" date="2022" name="Mol. Biol. Evol.">
        <title>Comparative Genomics Reveals Insights into the Divergent Evolution of Astigmatic Mites and Household Pest Adaptations.</title>
        <authorList>
            <person name="Xiong Q."/>
            <person name="Wan A.T."/>
            <person name="Liu X."/>
            <person name="Fung C.S."/>
            <person name="Xiao X."/>
            <person name="Malainual N."/>
            <person name="Hou J."/>
            <person name="Wang L."/>
            <person name="Wang M."/>
            <person name="Yang K.Y."/>
            <person name="Cui Y."/>
            <person name="Leung E.L."/>
            <person name="Nong W."/>
            <person name="Shin S.K."/>
            <person name="Au S.W."/>
            <person name="Jeong K.Y."/>
            <person name="Chew F.T."/>
            <person name="Hui J.H."/>
            <person name="Leung T.F."/>
            <person name="Tungtrongchitr A."/>
            <person name="Zhong N."/>
            <person name="Liu Z."/>
            <person name="Tsui S.K."/>
        </authorList>
    </citation>
    <scope>NUCLEOTIDE SEQUENCE [LARGE SCALE GENOMIC DNA]</scope>
    <source>
        <strain evidence="13">Derp</strain>
    </source>
</reference>
<evidence type="ECO:0000256" key="10">
    <source>
        <dbReference type="PROSITE-ProRule" id="PRU00042"/>
    </source>
</evidence>
<evidence type="ECO:0000256" key="2">
    <source>
        <dbReference type="ARBA" id="ARBA00022723"/>
    </source>
</evidence>
<name>A0ABQ8J8U5_DERPT</name>
<keyword evidence="5" id="KW-0862">Zinc</keyword>
<keyword evidence="8" id="KW-0804">Transcription</keyword>
<feature type="compositionally biased region" description="Low complexity" evidence="11">
    <location>
        <begin position="459"/>
        <end position="468"/>
    </location>
</feature>
<keyword evidence="7" id="KW-0238">DNA-binding</keyword>
<keyword evidence="14" id="KW-1185">Reference proteome</keyword>
<dbReference type="PROSITE" id="PS00028">
    <property type="entry name" value="ZINC_FINGER_C2H2_1"/>
    <property type="match status" value="2"/>
</dbReference>
<evidence type="ECO:0000256" key="11">
    <source>
        <dbReference type="SAM" id="MobiDB-lite"/>
    </source>
</evidence>
<evidence type="ECO:0000259" key="12">
    <source>
        <dbReference type="PROSITE" id="PS50157"/>
    </source>
</evidence>
<evidence type="ECO:0000256" key="6">
    <source>
        <dbReference type="ARBA" id="ARBA00023015"/>
    </source>
</evidence>
<feature type="region of interest" description="Disordered" evidence="11">
    <location>
        <begin position="659"/>
        <end position="683"/>
    </location>
</feature>
<comment type="caution">
    <text evidence="13">The sequence shown here is derived from an EMBL/GenBank/DDBJ whole genome shotgun (WGS) entry which is preliminary data.</text>
</comment>
<evidence type="ECO:0000256" key="8">
    <source>
        <dbReference type="ARBA" id="ARBA00023163"/>
    </source>
</evidence>
<keyword evidence="3" id="KW-0677">Repeat</keyword>
<dbReference type="SMART" id="SM00355">
    <property type="entry name" value="ZnF_C2H2"/>
    <property type="match status" value="3"/>
</dbReference>
<evidence type="ECO:0000256" key="1">
    <source>
        <dbReference type="ARBA" id="ARBA00004123"/>
    </source>
</evidence>
<dbReference type="InterPro" id="IPR013087">
    <property type="entry name" value="Znf_C2H2_type"/>
</dbReference>
<evidence type="ECO:0000313" key="14">
    <source>
        <dbReference type="Proteomes" id="UP000887458"/>
    </source>
</evidence>
<dbReference type="PANTHER" id="PTHR46105">
    <property type="entry name" value="AGAP004733-PA"/>
    <property type="match status" value="1"/>
</dbReference>
<keyword evidence="4 10" id="KW-0863">Zinc-finger</keyword>
<evidence type="ECO:0000256" key="3">
    <source>
        <dbReference type="ARBA" id="ARBA00022737"/>
    </source>
</evidence>
<dbReference type="InterPro" id="IPR050457">
    <property type="entry name" value="ZnFinger_BTB_dom_contain"/>
</dbReference>
<feature type="non-terminal residue" evidence="13">
    <location>
        <position position="1"/>
    </location>
</feature>
<evidence type="ECO:0000256" key="7">
    <source>
        <dbReference type="ARBA" id="ARBA00023125"/>
    </source>
</evidence>
<dbReference type="SUPFAM" id="SSF57667">
    <property type="entry name" value="beta-beta-alpha zinc fingers"/>
    <property type="match status" value="1"/>
</dbReference>
<accession>A0ABQ8J8U5</accession>
<feature type="region of interest" description="Disordered" evidence="11">
    <location>
        <begin position="301"/>
        <end position="385"/>
    </location>
</feature>
<proteinExistence type="predicted"/>
<feature type="compositionally biased region" description="Low complexity" evidence="11">
    <location>
        <begin position="313"/>
        <end position="329"/>
    </location>
</feature>
<dbReference type="Gene3D" id="3.30.160.60">
    <property type="entry name" value="Classic Zinc Finger"/>
    <property type="match status" value="2"/>
</dbReference>